<name>A0A1Y2A1V1_9PLEO</name>
<evidence type="ECO:0000256" key="1">
    <source>
        <dbReference type="SAM" id="MobiDB-lite"/>
    </source>
</evidence>
<feature type="region of interest" description="Disordered" evidence="1">
    <location>
        <begin position="1"/>
        <end position="46"/>
    </location>
</feature>
<dbReference type="AlphaFoldDB" id="A0A1Y2A1V1"/>
<dbReference type="EMBL" id="MCFA01000021">
    <property type="protein sequence ID" value="ORY15985.1"/>
    <property type="molecule type" value="Genomic_DNA"/>
</dbReference>
<comment type="caution">
    <text evidence="2">The sequence shown here is derived from an EMBL/GenBank/DDBJ whole genome shotgun (WGS) entry which is preliminary data.</text>
</comment>
<feature type="compositionally biased region" description="Basic residues" evidence="1">
    <location>
        <begin position="1"/>
        <end position="12"/>
    </location>
</feature>
<accession>A0A1Y2A1V1</accession>
<protein>
    <submittedName>
        <fullName evidence="2">Uncharacterized protein</fullName>
    </submittedName>
</protein>
<sequence>MLHRSRQFKHQKPTADPASRHLIPLTHHPHASKPEVPSYSPPPKPLSASTAYLGTSSCPMFNILASPLRTVSHVANILASPPSHTLTPLQELSWHDRRRRKTAVAAQSGPLSGLTKHNVTFVQMDRCPGLGERQAGVSVPSGAGLARRLWLLSRS</sequence>
<dbReference type="Proteomes" id="UP000193144">
    <property type="component" value="Unassembled WGS sequence"/>
</dbReference>
<keyword evidence="3" id="KW-1185">Reference proteome</keyword>
<gene>
    <name evidence="2" type="ORF">BCR34DRAFT_144293</name>
</gene>
<evidence type="ECO:0000313" key="2">
    <source>
        <dbReference type="EMBL" id="ORY15985.1"/>
    </source>
</evidence>
<evidence type="ECO:0000313" key="3">
    <source>
        <dbReference type="Proteomes" id="UP000193144"/>
    </source>
</evidence>
<reference evidence="2 3" key="1">
    <citation type="submission" date="2016-07" db="EMBL/GenBank/DDBJ databases">
        <title>Pervasive Adenine N6-methylation of Active Genes in Fungi.</title>
        <authorList>
            <consortium name="DOE Joint Genome Institute"/>
            <person name="Mondo S.J."/>
            <person name="Dannebaum R.O."/>
            <person name="Kuo R.C."/>
            <person name="Labutti K."/>
            <person name="Haridas S."/>
            <person name="Kuo A."/>
            <person name="Salamov A."/>
            <person name="Ahrendt S.R."/>
            <person name="Lipzen A."/>
            <person name="Sullivan W."/>
            <person name="Andreopoulos W.B."/>
            <person name="Clum A."/>
            <person name="Lindquist E."/>
            <person name="Daum C."/>
            <person name="Ramamoorthy G.K."/>
            <person name="Gryganskyi A."/>
            <person name="Culley D."/>
            <person name="Magnuson J.K."/>
            <person name="James T.Y."/>
            <person name="O'Malley M.A."/>
            <person name="Stajich J.E."/>
            <person name="Spatafora J.W."/>
            <person name="Visel A."/>
            <person name="Grigoriev I.V."/>
        </authorList>
    </citation>
    <scope>NUCLEOTIDE SEQUENCE [LARGE SCALE GENOMIC DNA]</scope>
    <source>
        <strain evidence="2 3">CBS 115471</strain>
    </source>
</reference>
<proteinExistence type="predicted"/>
<organism evidence="2 3">
    <name type="scientific">Clohesyomyces aquaticus</name>
    <dbReference type="NCBI Taxonomy" id="1231657"/>
    <lineage>
        <taxon>Eukaryota</taxon>
        <taxon>Fungi</taxon>
        <taxon>Dikarya</taxon>
        <taxon>Ascomycota</taxon>
        <taxon>Pezizomycotina</taxon>
        <taxon>Dothideomycetes</taxon>
        <taxon>Pleosporomycetidae</taxon>
        <taxon>Pleosporales</taxon>
        <taxon>Lindgomycetaceae</taxon>
        <taxon>Clohesyomyces</taxon>
    </lineage>
</organism>